<dbReference type="InterPro" id="IPR029070">
    <property type="entry name" value="Chitinase_insertion_sf"/>
</dbReference>
<keyword evidence="4" id="KW-1015">Disulfide bond</keyword>
<dbReference type="PROSITE" id="PS51910">
    <property type="entry name" value="GH18_2"/>
    <property type="match status" value="1"/>
</dbReference>
<evidence type="ECO:0000256" key="3">
    <source>
        <dbReference type="ARBA" id="ARBA00022801"/>
    </source>
</evidence>
<evidence type="ECO:0000256" key="6">
    <source>
        <dbReference type="RuleBase" id="RU000489"/>
    </source>
</evidence>
<evidence type="ECO:0000313" key="12">
    <source>
        <dbReference type="WBParaSite" id="Pan_g11187.t1"/>
    </source>
</evidence>
<feature type="chain" id="PRO_5028861440" evidence="8">
    <location>
        <begin position="25"/>
        <end position="476"/>
    </location>
</feature>
<dbReference type="GO" id="GO:0008061">
    <property type="term" value="F:chitin binding"/>
    <property type="evidence" value="ECO:0007669"/>
    <property type="project" value="UniProtKB-KW"/>
</dbReference>
<feature type="signal peptide" evidence="8">
    <location>
        <begin position="1"/>
        <end position="24"/>
    </location>
</feature>
<dbReference type="GO" id="GO:0006032">
    <property type="term" value="P:chitin catabolic process"/>
    <property type="evidence" value="ECO:0007669"/>
    <property type="project" value="TreeGrafter"/>
</dbReference>
<dbReference type="Gene3D" id="3.10.50.10">
    <property type="match status" value="1"/>
</dbReference>
<dbReference type="FunFam" id="3.10.50.10:FF:000008">
    <property type="entry name" value="Chitinase 11"/>
    <property type="match status" value="1"/>
</dbReference>
<dbReference type="Proteomes" id="UP000492821">
    <property type="component" value="Unassembled WGS sequence"/>
</dbReference>
<dbReference type="SUPFAM" id="SSF54556">
    <property type="entry name" value="Chitinase insertion domain"/>
    <property type="match status" value="1"/>
</dbReference>
<dbReference type="AlphaFoldDB" id="A0A7E4UQ98"/>
<dbReference type="SMART" id="SM00494">
    <property type="entry name" value="ChtBD2"/>
    <property type="match status" value="1"/>
</dbReference>
<dbReference type="PANTHER" id="PTHR11177:SF400">
    <property type="entry name" value="ENDOCHITINASE-RELATED"/>
    <property type="match status" value="1"/>
</dbReference>
<dbReference type="Pfam" id="PF00704">
    <property type="entry name" value="Glyco_hydro_18"/>
    <property type="match status" value="1"/>
</dbReference>
<evidence type="ECO:0000256" key="8">
    <source>
        <dbReference type="SAM" id="SignalP"/>
    </source>
</evidence>
<dbReference type="PROSITE" id="PS01095">
    <property type="entry name" value="GH18_1"/>
    <property type="match status" value="1"/>
</dbReference>
<organism evidence="11 12">
    <name type="scientific">Panagrellus redivivus</name>
    <name type="common">Microworm</name>
    <dbReference type="NCBI Taxonomy" id="6233"/>
    <lineage>
        <taxon>Eukaryota</taxon>
        <taxon>Metazoa</taxon>
        <taxon>Ecdysozoa</taxon>
        <taxon>Nematoda</taxon>
        <taxon>Chromadorea</taxon>
        <taxon>Rhabditida</taxon>
        <taxon>Tylenchina</taxon>
        <taxon>Panagrolaimomorpha</taxon>
        <taxon>Panagrolaimoidea</taxon>
        <taxon>Panagrolaimidae</taxon>
        <taxon>Panagrellus</taxon>
    </lineage>
</organism>
<evidence type="ECO:0000259" key="10">
    <source>
        <dbReference type="PROSITE" id="PS51910"/>
    </source>
</evidence>
<protein>
    <submittedName>
        <fullName evidence="12">Chitin-binding type-2 domain-containing protein</fullName>
    </submittedName>
</protein>
<comment type="similarity">
    <text evidence="1">Belongs to the glycosyl hydrolase 18 family. Chitinase class II subfamily.</text>
</comment>
<accession>A0A7E4UQ98</accession>
<dbReference type="InterPro" id="IPR036508">
    <property type="entry name" value="Chitin-bd_dom_sf"/>
</dbReference>
<keyword evidence="3 6" id="KW-0378">Hydrolase</keyword>
<dbReference type="InterPro" id="IPR017853">
    <property type="entry name" value="GH"/>
</dbReference>
<reference evidence="11" key="1">
    <citation type="journal article" date="2013" name="Genetics">
        <title>The draft genome and transcriptome of Panagrellus redivivus are shaped by the harsh demands of a free-living lifestyle.</title>
        <authorList>
            <person name="Srinivasan J."/>
            <person name="Dillman A.R."/>
            <person name="Macchietto M.G."/>
            <person name="Heikkinen L."/>
            <person name="Lakso M."/>
            <person name="Fracchia K.M."/>
            <person name="Antoshechkin I."/>
            <person name="Mortazavi A."/>
            <person name="Wong G."/>
            <person name="Sternberg P.W."/>
        </authorList>
    </citation>
    <scope>NUCLEOTIDE SEQUENCE [LARGE SCALE GENOMIC DNA]</scope>
    <source>
        <strain evidence="11">MT8872</strain>
    </source>
</reference>
<name>A0A7E4UQ98_PANRE</name>
<evidence type="ECO:0000256" key="7">
    <source>
        <dbReference type="SAM" id="MobiDB-lite"/>
    </source>
</evidence>
<evidence type="ECO:0000256" key="2">
    <source>
        <dbReference type="ARBA" id="ARBA00022669"/>
    </source>
</evidence>
<proteinExistence type="inferred from homology"/>
<dbReference type="Gene3D" id="2.170.140.10">
    <property type="entry name" value="Chitin binding domain"/>
    <property type="match status" value="1"/>
</dbReference>
<keyword evidence="11" id="KW-1185">Reference proteome</keyword>
<evidence type="ECO:0000259" key="9">
    <source>
        <dbReference type="PROSITE" id="PS50940"/>
    </source>
</evidence>
<dbReference type="SUPFAM" id="SSF57625">
    <property type="entry name" value="Invertebrate chitin-binding proteins"/>
    <property type="match status" value="1"/>
</dbReference>
<feature type="region of interest" description="Disordered" evidence="7">
    <location>
        <begin position="385"/>
        <end position="414"/>
    </location>
</feature>
<feature type="domain" description="GH18" evidence="10">
    <location>
        <begin position="26"/>
        <end position="382"/>
    </location>
</feature>
<dbReference type="InterPro" id="IPR050314">
    <property type="entry name" value="Glycosyl_Hydrlase_18"/>
</dbReference>
<dbReference type="InterPro" id="IPR001579">
    <property type="entry name" value="Glyco_hydro_18_chit_AS"/>
</dbReference>
<keyword evidence="2" id="KW-0147">Chitin-binding</keyword>
<keyword evidence="8" id="KW-0732">Signal</keyword>
<dbReference type="Gene3D" id="3.20.20.80">
    <property type="entry name" value="Glycosidases"/>
    <property type="match status" value="1"/>
</dbReference>
<dbReference type="GO" id="GO:0005975">
    <property type="term" value="P:carbohydrate metabolic process"/>
    <property type="evidence" value="ECO:0007669"/>
    <property type="project" value="InterPro"/>
</dbReference>
<dbReference type="WBParaSite" id="Pan_g11187.t1">
    <property type="protein sequence ID" value="Pan_g11187.t1"/>
    <property type="gene ID" value="Pan_g11187"/>
</dbReference>
<evidence type="ECO:0000256" key="1">
    <source>
        <dbReference type="ARBA" id="ARBA00009121"/>
    </source>
</evidence>
<dbReference type="PROSITE" id="PS50940">
    <property type="entry name" value="CHIT_BIND_II"/>
    <property type="match status" value="1"/>
</dbReference>
<dbReference type="InterPro" id="IPR002557">
    <property type="entry name" value="Chitin-bd_dom"/>
</dbReference>
<evidence type="ECO:0000256" key="5">
    <source>
        <dbReference type="ARBA" id="ARBA00023295"/>
    </source>
</evidence>
<dbReference type="GO" id="GO:0004568">
    <property type="term" value="F:chitinase activity"/>
    <property type="evidence" value="ECO:0007669"/>
    <property type="project" value="TreeGrafter"/>
</dbReference>
<feature type="domain" description="Chitin-binding type-2" evidence="9">
    <location>
        <begin position="418"/>
        <end position="473"/>
    </location>
</feature>
<dbReference type="InterPro" id="IPR001223">
    <property type="entry name" value="Glyco_hydro18_cat"/>
</dbReference>
<evidence type="ECO:0000256" key="4">
    <source>
        <dbReference type="ARBA" id="ARBA00023157"/>
    </source>
</evidence>
<dbReference type="Pfam" id="PF01607">
    <property type="entry name" value="CBM_14"/>
    <property type="match status" value="1"/>
</dbReference>
<evidence type="ECO:0000313" key="11">
    <source>
        <dbReference type="Proteomes" id="UP000492821"/>
    </source>
</evidence>
<dbReference type="PANTHER" id="PTHR11177">
    <property type="entry name" value="CHITINASE"/>
    <property type="match status" value="1"/>
</dbReference>
<keyword evidence="5 6" id="KW-0326">Glycosidase</keyword>
<dbReference type="SUPFAM" id="SSF51445">
    <property type="entry name" value="(Trans)glycosidases"/>
    <property type="match status" value="1"/>
</dbReference>
<dbReference type="GO" id="GO:0005576">
    <property type="term" value="C:extracellular region"/>
    <property type="evidence" value="ECO:0007669"/>
    <property type="project" value="InterPro"/>
</dbReference>
<sequence length="476" mass="51896">MSVSATMILQKLFVLAVCVGLANSEFLRPCYFTDWAHYRQGNAKYEPEAYVPGLCTHIFFAFAKVNWDNTAAAFDEEDTPQGPNGGYYARVNALKKKQPGLKTVLSFGGYSAGTGQFTTMASSAANRATFIKSALMFVQKYGFDGIDIDWEYPDANTKANYATFIKELKNAFGKLLVTAAVTANPATAAAGYDIPTLGKYLDFLNVMTYDFHGSWDHVTGMNSPLFAAPGDTSNWNSAYAVNYWADNGFPKNKILMGIASYGRGWTLTDPSNHGVGAPGQTAPNFPVTQTGGFGAYWELCPLIASGKRYFDNDEKVPYFVNGNLWFSYDDVESVGIKMKYIKDNNFGGAFVWTLDFDDFNTICAGGSAYPIINAMKVGLEGGSPLTVPTPKPGNPTQAPVTQPAGPTQKPVTQKPGGPFTCPSDNGFFSDPADCKSYYECVNGTPYHFTCGDGLEWNESIKSCDWPTDTTCFQKKK</sequence>
<dbReference type="InterPro" id="IPR011583">
    <property type="entry name" value="Chitinase_II/V-like_cat"/>
</dbReference>
<reference evidence="12" key="2">
    <citation type="submission" date="2020-10" db="UniProtKB">
        <authorList>
            <consortium name="WormBaseParasite"/>
        </authorList>
    </citation>
    <scope>IDENTIFICATION</scope>
</reference>
<dbReference type="SMART" id="SM00636">
    <property type="entry name" value="Glyco_18"/>
    <property type="match status" value="1"/>
</dbReference>